<name>A0A2P7B052_9HYPH</name>
<evidence type="ECO:0000313" key="4">
    <source>
        <dbReference type="Proteomes" id="UP000241158"/>
    </source>
</evidence>
<dbReference type="PROSITE" id="PS00018">
    <property type="entry name" value="EF_HAND_1"/>
    <property type="match status" value="1"/>
</dbReference>
<feature type="domain" description="EF-hand" evidence="2">
    <location>
        <begin position="101"/>
        <end position="127"/>
    </location>
</feature>
<dbReference type="InterPro" id="IPR002048">
    <property type="entry name" value="EF_hand_dom"/>
</dbReference>
<evidence type="ECO:0000259" key="2">
    <source>
        <dbReference type="PROSITE" id="PS50222"/>
    </source>
</evidence>
<reference evidence="4" key="1">
    <citation type="submission" date="2017-11" db="EMBL/GenBank/DDBJ databases">
        <authorList>
            <person name="Kuznetsova I."/>
            <person name="Sazanova A."/>
            <person name="Chirak E."/>
            <person name="Safronova V."/>
            <person name="Willems A."/>
        </authorList>
    </citation>
    <scope>NUCLEOTIDE SEQUENCE [LARGE SCALE GENOMIC DNA]</scope>
    <source>
        <strain evidence="4">PEPV15</strain>
    </source>
</reference>
<dbReference type="InterPro" id="IPR018247">
    <property type="entry name" value="EF_Hand_1_Ca_BS"/>
</dbReference>
<dbReference type="OrthoDB" id="8116377at2"/>
<dbReference type="Proteomes" id="UP000241158">
    <property type="component" value="Unassembled WGS sequence"/>
</dbReference>
<feature type="signal peptide" evidence="1">
    <location>
        <begin position="1"/>
        <end position="24"/>
    </location>
</feature>
<evidence type="ECO:0000313" key="3">
    <source>
        <dbReference type="EMBL" id="PSH59848.1"/>
    </source>
</evidence>
<sequence>MSKLLFLVLTGCLAAILPVSTADASDTIVLRQPPQRMIVRLPHRREESVKETPAPISPRSVRGALDERIRSMFNRAIDPSTGRVTVASADKAGVGYLVGQFDEIDRNKDGSLTFSEVKGFLDAQSPIAKPASEGSVQMIE</sequence>
<proteinExistence type="predicted"/>
<keyword evidence="1" id="KW-0732">Signal</keyword>
<organism evidence="3 4">
    <name type="scientific">Phyllobacterium endophyticum</name>
    <dbReference type="NCBI Taxonomy" id="1149773"/>
    <lineage>
        <taxon>Bacteria</taxon>
        <taxon>Pseudomonadati</taxon>
        <taxon>Pseudomonadota</taxon>
        <taxon>Alphaproteobacteria</taxon>
        <taxon>Hyphomicrobiales</taxon>
        <taxon>Phyllobacteriaceae</taxon>
        <taxon>Phyllobacterium</taxon>
    </lineage>
</organism>
<dbReference type="RefSeq" id="WP_106715151.1">
    <property type="nucleotide sequence ID" value="NZ_JACHXT010000002.1"/>
</dbReference>
<dbReference type="GO" id="GO:0005509">
    <property type="term" value="F:calcium ion binding"/>
    <property type="evidence" value="ECO:0007669"/>
    <property type="project" value="InterPro"/>
</dbReference>
<dbReference type="PROSITE" id="PS50222">
    <property type="entry name" value="EF_HAND_2"/>
    <property type="match status" value="1"/>
</dbReference>
<keyword evidence="4" id="KW-1185">Reference proteome</keyword>
<feature type="chain" id="PRO_5015170544" description="EF-hand domain-containing protein" evidence="1">
    <location>
        <begin position="25"/>
        <end position="140"/>
    </location>
</feature>
<gene>
    <name evidence="3" type="ORF">CU100_03560</name>
</gene>
<dbReference type="AlphaFoldDB" id="A0A2P7B052"/>
<dbReference type="EMBL" id="PGGN01000001">
    <property type="protein sequence ID" value="PSH59848.1"/>
    <property type="molecule type" value="Genomic_DNA"/>
</dbReference>
<protein>
    <recommendedName>
        <fullName evidence="2">EF-hand domain-containing protein</fullName>
    </recommendedName>
</protein>
<comment type="caution">
    <text evidence="3">The sequence shown here is derived from an EMBL/GenBank/DDBJ whole genome shotgun (WGS) entry which is preliminary data.</text>
</comment>
<evidence type="ECO:0000256" key="1">
    <source>
        <dbReference type="SAM" id="SignalP"/>
    </source>
</evidence>
<accession>A0A2P7B052</accession>